<comment type="caution">
    <text evidence="2">The sequence shown here is derived from an EMBL/GenBank/DDBJ whole genome shotgun (WGS) entry which is preliminary data.</text>
</comment>
<dbReference type="Proteomes" id="UP000676478">
    <property type="component" value="Unassembled WGS sequence"/>
</dbReference>
<organism evidence="2 3">
    <name type="scientific">Levilactobacillus brevis</name>
    <name type="common">Lactobacillus brevis</name>
    <dbReference type="NCBI Taxonomy" id="1580"/>
    <lineage>
        <taxon>Bacteria</taxon>
        <taxon>Bacillati</taxon>
        <taxon>Bacillota</taxon>
        <taxon>Bacilli</taxon>
        <taxon>Lactobacillales</taxon>
        <taxon>Lactobacillaceae</taxon>
        <taxon>Levilactobacillus</taxon>
    </lineage>
</organism>
<dbReference type="AlphaFoldDB" id="A0AA41ERY0"/>
<name>A0AA41ERY0_LEVBR</name>
<protein>
    <submittedName>
        <fullName evidence="2">Uncharacterized protein</fullName>
    </submittedName>
</protein>
<dbReference type="RefSeq" id="WP_211756875.1">
    <property type="nucleotide sequence ID" value="NZ_JAERKF010000026.1"/>
</dbReference>
<evidence type="ECO:0000313" key="3">
    <source>
        <dbReference type="Proteomes" id="UP000676478"/>
    </source>
</evidence>
<dbReference type="EMBL" id="JAERKF010000026">
    <property type="protein sequence ID" value="MBS1011772.1"/>
    <property type="molecule type" value="Genomic_DNA"/>
</dbReference>
<feature type="coiled-coil region" evidence="1">
    <location>
        <begin position="57"/>
        <end position="119"/>
    </location>
</feature>
<reference evidence="2" key="1">
    <citation type="submission" date="2020-12" db="EMBL/GenBank/DDBJ databases">
        <authorList>
            <person name="Mcmullen J.G."/>
        </authorList>
    </citation>
    <scope>NUCLEOTIDE SEQUENCE</scope>
    <source>
        <strain evidence="2">Dm-2019-70</strain>
    </source>
</reference>
<evidence type="ECO:0000313" key="2">
    <source>
        <dbReference type="EMBL" id="MBS1011772.1"/>
    </source>
</evidence>
<accession>A0AA41ERY0</accession>
<keyword evidence="1" id="KW-0175">Coiled coil</keyword>
<gene>
    <name evidence="2" type="ORF">JK167_13245</name>
</gene>
<evidence type="ECO:0000256" key="1">
    <source>
        <dbReference type="SAM" id="Coils"/>
    </source>
</evidence>
<proteinExistence type="predicted"/>
<sequence length="557" mass="63844">MPVDGEIKKKVDELLDSIGIVNEKKEKLQLTINSEINKIRNERGLFGKKVAQLEATKKAKIDTIKKYQEGKNNLEDQIQKKVTELNVIQQHEKQVSKKIEALRQEVERSGADKQKQKSDLAEMTKSIREIDYQEGQLAETIKNASSLADIIKTTQKYKTDIDVLQNRKSDLLDKIDQQHQLIATQESKIGDIEAVIADQNKLYGQVKASIQETKGYITQLSDELSTKITKINLEKDNLTKIDSDVSETTQQAVLAEHKTKQILTIQDRFLTYPKFSKVLDYIKGKKMLVSGSPATYPSLIKNGQLGKLMMFYRVQKPDFHSAIDKNEISPFFCDGFSTEKKSSTPMLDTLKEEYTVKVPQKFIYEFYNKEDQLRVKVKLRNDASIWQTLYYSTNANKQQQITKINVYDMFGNLRYTEYPSYSGEEIVGRQVHWFSAKGAVFLINQSFNDIEQFQMISEESEAADASVDEITVGINAFFAAWLNRIVDKYVIVADLNNTKIVDEVNSSDMVAYAGQYQEKLPETIEKSNNEFKALLFNDVADAKIAYWKIREPELIIL</sequence>
<reference evidence="2" key="2">
    <citation type="submission" date="2022-09" db="EMBL/GenBank/DDBJ databases">
        <title>Genome-inferred correspondence between phylogeny and metabolic traits in the wild Drosophila gut microbiome.</title>
        <authorList>
            <person name="Bueno E."/>
            <person name="Blow F."/>
            <person name="Douglas A.E."/>
        </authorList>
    </citation>
    <scope>NUCLEOTIDE SEQUENCE</scope>
    <source>
        <strain evidence="2">Dm-2019-70</strain>
    </source>
</reference>